<evidence type="ECO:0000313" key="2">
    <source>
        <dbReference type="EMBL" id="MBU8867377.1"/>
    </source>
</evidence>
<dbReference type="EMBL" id="JAHOPC010000008">
    <property type="protein sequence ID" value="MBU8867377.1"/>
    <property type="molecule type" value="Genomic_DNA"/>
</dbReference>
<dbReference type="RefSeq" id="WP_216925508.1">
    <property type="nucleotide sequence ID" value="NZ_JAHOPC010000008.1"/>
</dbReference>
<accession>A0ABS6I7L6</accession>
<reference evidence="2 3" key="1">
    <citation type="submission" date="2021-06" db="EMBL/GenBank/DDBJ databases">
        <authorList>
            <person name="Jeong J.W."/>
        </authorList>
    </citation>
    <scope>NUCLEOTIDE SEQUENCE [LARGE SCALE GENOMIC DNA]</scope>
    <source>
        <strain evidence="2 3">MMS21-TAE1-1</strain>
    </source>
</reference>
<evidence type="ECO:0000313" key="3">
    <source>
        <dbReference type="Proteomes" id="UP000824166"/>
    </source>
</evidence>
<protein>
    <recommendedName>
        <fullName evidence="4">Tetratricopeptide repeat protein</fullName>
    </recommendedName>
</protein>
<organism evidence="2 3">
    <name type="scientific">Paenarthrobacter aromaticivorans</name>
    <dbReference type="NCBI Taxonomy" id="2849150"/>
    <lineage>
        <taxon>Bacteria</taxon>
        <taxon>Bacillati</taxon>
        <taxon>Actinomycetota</taxon>
        <taxon>Actinomycetes</taxon>
        <taxon>Micrococcales</taxon>
        <taxon>Micrococcaceae</taxon>
        <taxon>Paenarthrobacter</taxon>
    </lineage>
</organism>
<feature type="compositionally biased region" description="Basic and acidic residues" evidence="1">
    <location>
        <begin position="179"/>
        <end position="191"/>
    </location>
</feature>
<sequence length="236" mass="24971">MNNVRRRRRRLALWSAPPALLALAVAAKLLSVGPLGGYAARAFETSDQDGAARAASWLQVANSFESHKAYFASGDAHVLAGDFTAARKDFEAALDAGAGQDECQVRVNLVLSVEKLGDAALSAGSKPTAATLFREALDVIESSPAQCAQEGPGNSSGEGKALDSAADRLKAKMASGSDGRADAEKPAKDTPPDQQQEQLQKLGKNAQEAHRERAEGQEREEYLRSPGNESGVDKPW</sequence>
<evidence type="ECO:0008006" key="4">
    <source>
        <dbReference type="Google" id="ProtNLM"/>
    </source>
</evidence>
<proteinExistence type="predicted"/>
<evidence type="ECO:0000256" key="1">
    <source>
        <dbReference type="SAM" id="MobiDB-lite"/>
    </source>
</evidence>
<name>A0ABS6I7L6_9MICC</name>
<gene>
    <name evidence="2" type="ORF">KSW38_13885</name>
</gene>
<feature type="region of interest" description="Disordered" evidence="1">
    <location>
        <begin position="170"/>
        <end position="236"/>
    </location>
</feature>
<comment type="caution">
    <text evidence="2">The sequence shown here is derived from an EMBL/GenBank/DDBJ whole genome shotgun (WGS) entry which is preliminary data.</text>
</comment>
<feature type="compositionally biased region" description="Basic and acidic residues" evidence="1">
    <location>
        <begin position="207"/>
        <end position="223"/>
    </location>
</feature>
<dbReference type="Proteomes" id="UP000824166">
    <property type="component" value="Unassembled WGS sequence"/>
</dbReference>
<keyword evidence="3" id="KW-1185">Reference proteome</keyword>